<dbReference type="RefSeq" id="WP_394303382.1">
    <property type="nucleotide sequence ID" value="NZ_JBHMQT010000054.1"/>
</dbReference>
<dbReference type="EMBL" id="JBHMQT010000054">
    <property type="protein sequence ID" value="MFC0865355.1"/>
    <property type="molecule type" value="Genomic_DNA"/>
</dbReference>
<name>A0ABV6UAX5_9ACTN</name>
<proteinExistence type="predicted"/>
<evidence type="ECO:0000313" key="2">
    <source>
        <dbReference type="Proteomes" id="UP001589870"/>
    </source>
</evidence>
<dbReference type="Proteomes" id="UP001589870">
    <property type="component" value="Unassembled WGS sequence"/>
</dbReference>
<keyword evidence="2" id="KW-1185">Reference proteome</keyword>
<evidence type="ECO:0000313" key="1">
    <source>
        <dbReference type="EMBL" id="MFC0865355.1"/>
    </source>
</evidence>
<reference evidence="1 2" key="1">
    <citation type="submission" date="2024-09" db="EMBL/GenBank/DDBJ databases">
        <authorList>
            <person name="Sun Q."/>
            <person name="Mori K."/>
        </authorList>
    </citation>
    <scope>NUCLEOTIDE SEQUENCE [LARGE SCALE GENOMIC DNA]</scope>
    <source>
        <strain evidence="1 2">TBRC 1851</strain>
    </source>
</reference>
<gene>
    <name evidence="1" type="ORF">ACFHYQ_23975</name>
</gene>
<accession>A0ABV6UAX5</accession>
<comment type="caution">
    <text evidence="1">The sequence shown here is derived from an EMBL/GenBank/DDBJ whole genome shotgun (WGS) entry which is preliminary data.</text>
</comment>
<organism evidence="1 2">
    <name type="scientific">Sphaerimonospora cavernae</name>
    <dbReference type="NCBI Taxonomy" id="1740611"/>
    <lineage>
        <taxon>Bacteria</taxon>
        <taxon>Bacillati</taxon>
        <taxon>Actinomycetota</taxon>
        <taxon>Actinomycetes</taxon>
        <taxon>Streptosporangiales</taxon>
        <taxon>Streptosporangiaceae</taxon>
        <taxon>Sphaerimonospora</taxon>
    </lineage>
</organism>
<sequence length="41" mass="4588">MSQHECKGERVETATPPAKMKIIIRRLDKIETTTDSNSTGN</sequence>
<protein>
    <submittedName>
        <fullName evidence="1">Uncharacterized protein</fullName>
    </submittedName>
</protein>